<organism evidence="2 3">
    <name type="scientific">Alkaliphilus serpentinus</name>
    <dbReference type="NCBI Taxonomy" id="1482731"/>
    <lineage>
        <taxon>Bacteria</taxon>
        <taxon>Bacillati</taxon>
        <taxon>Bacillota</taxon>
        <taxon>Clostridia</taxon>
        <taxon>Peptostreptococcales</taxon>
        <taxon>Natronincolaceae</taxon>
        <taxon>Alkaliphilus</taxon>
    </lineage>
</organism>
<dbReference type="EMBL" id="WBZB01000032">
    <property type="protein sequence ID" value="KAB3529409.1"/>
    <property type="molecule type" value="Genomic_DNA"/>
</dbReference>
<protein>
    <submittedName>
        <fullName evidence="2">Uncharacterized protein</fullName>
    </submittedName>
</protein>
<evidence type="ECO:0000256" key="1">
    <source>
        <dbReference type="SAM" id="SignalP"/>
    </source>
</evidence>
<accession>A0A833HNB9</accession>
<evidence type="ECO:0000313" key="2">
    <source>
        <dbReference type="EMBL" id="KAB3529409.1"/>
    </source>
</evidence>
<feature type="chain" id="PRO_5039540421" evidence="1">
    <location>
        <begin position="21"/>
        <end position="213"/>
    </location>
</feature>
<keyword evidence="1" id="KW-0732">Signal</keyword>
<reference evidence="2 3" key="1">
    <citation type="submission" date="2019-10" db="EMBL/GenBank/DDBJ databases">
        <title>Alkaliphilus serpentinus sp. nov. and Alkaliphilus pronyensis sp. nov., two novel anaerobic alkaliphilic species isolated from the serpentinized-hosted hydrothermal field of the Prony Bay (New Caledonia).</title>
        <authorList>
            <person name="Postec A."/>
        </authorList>
    </citation>
    <scope>NUCLEOTIDE SEQUENCE [LARGE SCALE GENOMIC DNA]</scope>
    <source>
        <strain evidence="2 3">LacT</strain>
    </source>
</reference>
<dbReference type="Proteomes" id="UP000465601">
    <property type="component" value="Unassembled WGS sequence"/>
</dbReference>
<dbReference type="RefSeq" id="WP_151866073.1">
    <property type="nucleotide sequence ID" value="NZ_WBZB01000032.1"/>
</dbReference>
<dbReference type="AlphaFoldDB" id="A0A833HNB9"/>
<gene>
    <name evidence="2" type="ORF">F8153_09250</name>
</gene>
<feature type="signal peptide" evidence="1">
    <location>
        <begin position="1"/>
        <end position="20"/>
    </location>
</feature>
<proteinExistence type="predicted"/>
<dbReference type="PROSITE" id="PS51257">
    <property type="entry name" value="PROKAR_LIPOPROTEIN"/>
    <property type="match status" value="1"/>
</dbReference>
<keyword evidence="3" id="KW-1185">Reference proteome</keyword>
<comment type="caution">
    <text evidence="2">The sequence shown here is derived from an EMBL/GenBank/DDBJ whole genome shotgun (WGS) entry which is preliminary data.</text>
</comment>
<name>A0A833HNB9_9FIRM</name>
<sequence length="213" mass="24553">MRLKSIIILMIILVFSLSLTSCQTNDSARSNEDKTVKLDFFISPEQIIAMDETLSKEMLELGDRARTADEEMKEKYGNEKITDMNIIDSEVDGNEIINEYMKILDKGRIIEDINTIEDTFNQLRKIKGKIVEVSELDMDRIVATFYLNDDKETPYLDNTHEDYIRVFYLLEDNIEVITKMTKSTIGETELNHIKAKISNELASTLRGLSQSHN</sequence>
<evidence type="ECO:0000313" key="3">
    <source>
        <dbReference type="Proteomes" id="UP000465601"/>
    </source>
</evidence>